<comment type="caution">
    <text evidence="5">The sequence shown here is derived from an EMBL/GenBank/DDBJ whole genome shotgun (WGS) entry which is preliminary data.</text>
</comment>
<dbReference type="RefSeq" id="XP_060281507.1">
    <property type="nucleotide sequence ID" value="XM_060428530.1"/>
</dbReference>
<dbReference type="PANTHER" id="PTHR42877:SF7">
    <property type="entry name" value="FLAVIN-BINDING MONOOXYGENASE-RELATED"/>
    <property type="match status" value="1"/>
</dbReference>
<gene>
    <name evidence="5" type="ORF">QBC33DRAFT_545092</name>
</gene>
<evidence type="ECO:0000256" key="4">
    <source>
        <dbReference type="ARBA" id="ARBA00023002"/>
    </source>
</evidence>
<evidence type="ECO:0000313" key="5">
    <source>
        <dbReference type="EMBL" id="KAK1765294.1"/>
    </source>
</evidence>
<dbReference type="EMBL" id="MU839016">
    <property type="protein sequence ID" value="KAK1765294.1"/>
    <property type="molecule type" value="Genomic_DNA"/>
</dbReference>
<dbReference type="Gene3D" id="3.50.50.60">
    <property type="entry name" value="FAD/NAD(P)-binding domain"/>
    <property type="match status" value="2"/>
</dbReference>
<dbReference type="Proteomes" id="UP001244011">
    <property type="component" value="Unassembled WGS sequence"/>
</dbReference>
<dbReference type="GO" id="GO:0050661">
    <property type="term" value="F:NADP binding"/>
    <property type="evidence" value="ECO:0007669"/>
    <property type="project" value="InterPro"/>
</dbReference>
<dbReference type="InterPro" id="IPR020946">
    <property type="entry name" value="Flavin_mOase-like"/>
</dbReference>
<organism evidence="5 6">
    <name type="scientific">Phialemonium atrogriseum</name>
    <dbReference type="NCBI Taxonomy" id="1093897"/>
    <lineage>
        <taxon>Eukaryota</taxon>
        <taxon>Fungi</taxon>
        <taxon>Dikarya</taxon>
        <taxon>Ascomycota</taxon>
        <taxon>Pezizomycotina</taxon>
        <taxon>Sordariomycetes</taxon>
        <taxon>Sordariomycetidae</taxon>
        <taxon>Cephalothecales</taxon>
        <taxon>Cephalothecaceae</taxon>
        <taxon>Phialemonium</taxon>
    </lineage>
</organism>
<dbReference type="Pfam" id="PF00743">
    <property type="entry name" value="FMO-like"/>
    <property type="match status" value="1"/>
</dbReference>
<keyword evidence="3" id="KW-0274">FAD</keyword>
<dbReference type="PANTHER" id="PTHR42877">
    <property type="entry name" value="L-ORNITHINE N(5)-MONOOXYGENASE-RELATED"/>
    <property type="match status" value="1"/>
</dbReference>
<dbReference type="AlphaFoldDB" id="A0AAJ0BVM4"/>
<evidence type="ECO:0000256" key="3">
    <source>
        <dbReference type="ARBA" id="ARBA00022827"/>
    </source>
</evidence>
<dbReference type="GO" id="GO:0004499">
    <property type="term" value="F:N,N-dimethylaniline monooxygenase activity"/>
    <property type="evidence" value="ECO:0007669"/>
    <property type="project" value="InterPro"/>
</dbReference>
<sequence>MYMYLTNWARTDIPAHVYQASFEPNPNWTQFYASGGEILEYWKGIVDKYDVRKYMKLSHKIIEARFNDADSKWHVKVENCLTGEVVEDTCDVLYACIGSLNDWHWPDIPGLHSFKGKLLHTAAWDQDWDPTGASVAVIGSGSSAIQVVPAIQPKVKHLDNYVRGQAWIAPPVAEAEVRKHTLTESNFKFSADELRDFNERPEALLAYRKMLDSEIQSMTKVTLRGKLADQAAEAFTKNMSAKLAKKPEILDKILPSFTPGCRRITPGPGYLEALTEDNVSFVSDAISQVTEEGIVTTDGTVRKVDAIICATGFDTSFTGRFPIIGSAGIDLDAKWRDYPDTYIGLCTPGLPNFFIAHGPNAGLGVGSVSIVLERTCDYVCAVVAKMQRDRIATIQPRRDATDAFVAFCGEYFSRTVFSLPCRSWYKRGTVDGPVTALWPGSALHFVKTLERPRFEDYEYTYVEGNPVAWLGNGFTVCERDAKSDKSKYLDPESIDYPSITVPSA</sequence>
<protein>
    <submittedName>
        <fullName evidence="5">Uncharacterized protein</fullName>
    </submittedName>
</protein>
<dbReference type="InterPro" id="IPR051209">
    <property type="entry name" value="FAD-bind_Monooxygenase_sf"/>
</dbReference>
<dbReference type="GO" id="GO:0050660">
    <property type="term" value="F:flavin adenine dinucleotide binding"/>
    <property type="evidence" value="ECO:0007669"/>
    <property type="project" value="InterPro"/>
</dbReference>
<keyword evidence="4" id="KW-0560">Oxidoreductase</keyword>
<accession>A0AAJ0BVM4</accession>
<proteinExistence type="inferred from homology"/>
<keyword evidence="6" id="KW-1185">Reference proteome</keyword>
<evidence type="ECO:0000256" key="2">
    <source>
        <dbReference type="ARBA" id="ARBA00022630"/>
    </source>
</evidence>
<evidence type="ECO:0000313" key="6">
    <source>
        <dbReference type="Proteomes" id="UP001244011"/>
    </source>
</evidence>
<dbReference type="GeneID" id="85311717"/>
<dbReference type="SUPFAM" id="SSF51905">
    <property type="entry name" value="FAD/NAD(P)-binding domain"/>
    <property type="match status" value="3"/>
</dbReference>
<keyword evidence="2" id="KW-0285">Flavoprotein</keyword>
<reference evidence="5" key="1">
    <citation type="submission" date="2023-06" db="EMBL/GenBank/DDBJ databases">
        <title>Genome-scale phylogeny and comparative genomics of the fungal order Sordariales.</title>
        <authorList>
            <consortium name="Lawrence Berkeley National Laboratory"/>
            <person name="Hensen N."/>
            <person name="Bonometti L."/>
            <person name="Westerberg I."/>
            <person name="Brannstrom I.O."/>
            <person name="Guillou S."/>
            <person name="Cros-Aarteil S."/>
            <person name="Calhoun S."/>
            <person name="Haridas S."/>
            <person name="Kuo A."/>
            <person name="Mondo S."/>
            <person name="Pangilinan J."/>
            <person name="Riley R."/>
            <person name="Labutti K."/>
            <person name="Andreopoulos B."/>
            <person name="Lipzen A."/>
            <person name="Chen C."/>
            <person name="Yanf M."/>
            <person name="Daum C."/>
            <person name="Ng V."/>
            <person name="Clum A."/>
            <person name="Steindorff A."/>
            <person name="Ohm R."/>
            <person name="Martin F."/>
            <person name="Silar P."/>
            <person name="Natvig D."/>
            <person name="Lalanne C."/>
            <person name="Gautier V."/>
            <person name="Ament-Velasquez S.L."/>
            <person name="Kruys A."/>
            <person name="Hutchinson M.I."/>
            <person name="Powell A.J."/>
            <person name="Barry K."/>
            <person name="Miller A.N."/>
            <person name="Grigoriev I.V."/>
            <person name="Debuchy R."/>
            <person name="Gladieux P."/>
            <person name="Thoren M.H."/>
            <person name="Johannesson H."/>
        </authorList>
    </citation>
    <scope>NUCLEOTIDE SEQUENCE</scope>
    <source>
        <strain evidence="5">8032-3</strain>
    </source>
</reference>
<evidence type="ECO:0000256" key="1">
    <source>
        <dbReference type="ARBA" id="ARBA00010139"/>
    </source>
</evidence>
<comment type="similarity">
    <text evidence="1">Belongs to the FAD-binding monooxygenase family.</text>
</comment>
<dbReference type="InterPro" id="IPR036188">
    <property type="entry name" value="FAD/NAD-bd_sf"/>
</dbReference>
<name>A0AAJ0BVM4_9PEZI</name>